<dbReference type="InterPro" id="IPR050655">
    <property type="entry name" value="Plant_B3_domain"/>
</dbReference>
<reference evidence="7" key="1">
    <citation type="submission" date="2023-02" db="EMBL/GenBank/DDBJ databases">
        <title>Genome of toxic invasive species Heracleum sosnowskyi carries increased number of genes despite the absence of recent whole-genome duplications.</title>
        <authorList>
            <person name="Schelkunov M."/>
            <person name="Shtratnikova V."/>
            <person name="Makarenko M."/>
            <person name="Klepikova A."/>
            <person name="Omelchenko D."/>
            <person name="Novikova G."/>
            <person name="Obukhova E."/>
            <person name="Bogdanov V."/>
            <person name="Penin A."/>
            <person name="Logacheva M."/>
        </authorList>
    </citation>
    <scope>NUCLEOTIDE SEQUENCE</scope>
    <source>
        <strain evidence="7">Hsosn_3</strain>
        <tissue evidence="7">Leaf</tissue>
    </source>
</reference>
<dbReference type="PANTHER" id="PTHR31920">
    <property type="entry name" value="B3 DOMAIN-CONTAINING"/>
    <property type="match status" value="1"/>
</dbReference>
<comment type="subcellular location">
    <subcellularLocation>
        <location evidence="1">Nucleus</location>
    </subcellularLocation>
</comment>
<dbReference type="EMBL" id="JAUIZM010000008">
    <property type="protein sequence ID" value="KAK1369131.1"/>
    <property type="molecule type" value="Genomic_DNA"/>
</dbReference>
<gene>
    <name evidence="7" type="ORF">POM88_035223</name>
</gene>
<dbReference type="GO" id="GO:0003677">
    <property type="term" value="F:DNA binding"/>
    <property type="evidence" value="ECO:0007669"/>
    <property type="project" value="UniProtKB-KW"/>
</dbReference>
<keyword evidence="4" id="KW-0804">Transcription</keyword>
<evidence type="ECO:0000313" key="8">
    <source>
        <dbReference type="Proteomes" id="UP001237642"/>
    </source>
</evidence>
<dbReference type="AlphaFoldDB" id="A0AAD8HM17"/>
<organism evidence="7 8">
    <name type="scientific">Heracleum sosnowskyi</name>
    <dbReference type="NCBI Taxonomy" id="360622"/>
    <lineage>
        <taxon>Eukaryota</taxon>
        <taxon>Viridiplantae</taxon>
        <taxon>Streptophyta</taxon>
        <taxon>Embryophyta</taxon>
        <taxon>Tracheophyta</taxon>
        <taxon>Spermatophyta</taxon>
        <taxon>Magnoliopsida</taxon>
        <taxon>eudicotyledons</taxon>
        <taxon>Gunneridae</taxon>
        <taxon>Pentapetalae</taxon>
        <taxon>asterids</taxon>
        <taxon>campanulids</taxon>
        <taxon>Apiales</taxon>
        <taxon>Apiaceae</taxon>
        <taxon>Apioideae</taxon>
        <taxon>apioid superclade</taxon>
        <taxon>Tordylieae</taxon>
        <taxon>Tordyliinae</taxon>
        <taxon>Heracleum</taxon>
    </lineage>
</organism>
<feature type="domain" description="TF-B3" evidence="6">
    <location>
        <begin position="209"/>
        <end position="304"/>
    </location>
</feature>
<dbReference type="PROSITE" id="PS50863">
    <property type="entry name" value="B3"/>
    <property type="match status" value="3"/>
</dbReference>
<keyword evidence="8" id="KW-1185">Reference proteome</keyword>
<feature type="domain" description="TF-B3" evidence="6">
    <location>
        <begin position="374"/>
        <end position="471"/>
    </location>
</feature>
<evidence type="ECO:0000256" key="2">
    <source>
        <dbReference type="ARBA" id="ARBA00023015"/>
    </source>
</evidence>
<comment type="caution">
    <text evidence="7">The sequence shown here is derived from an EMBL/GenBank/DDBJ whole genome shotgun (WGS) entry which is preliminary data.</text>
</comment>
<evidence type="ECO:0000259" key="6">
    <source>
        <dbReference type="PROSITE" id="PS50863"/>
    </source>
</evidence>
<evidence type="ECO:0000256" key="4">
    <source>
        <dbReference type="ARBA" id="ARBA00023163"/>
    </source>
</evidence>
<dbReference type="CDD" id="cd10017">
    <property type="entry name" value="B3_DNA"/>
    <property type="match status" value="3"/>
</dbReference>
<keyword evidence="5" id="KW-0539">Nucleus</keyword>
<proteinExistence type="predicted"/>
<dbReference type="Pfam" id="PF02362">
    <property type="entry name" value="B3"/>
    <property type="match status" value="3"/>
</dbReference>
<dbReference type="InterPro" id="IPR003340">
    <property type="entry name" value="B3_DNA-bd"/>
</dbReference>
<protein>
    <recommendedName>
        <fullName evidence="6">TF-B3 domain-containing protein</fullName>
    </recommendedName>
</protein>
<evidence type="ECO:0000313" key="7">
    <source>
        <dbReference type="EMBL" id="KAK1369131.1"/>
    </source>
</evidence>
<dbReference type="SMART" id="SM01019">
    <property type="entry name" value="B3"/>
    <property type="match status" value="3"/>
</dbReference>
<reference evidence="7" key="2">
    <citation type="submission" date="2023-05" db="EMBL/GenBank/DDBJ databases">
        <authorList>
            <person name="Schelkunov M.I."/>
        </authorList>
    </citation>
    <scope>NUCLEOTIDE SEQUENCE</scope>
    <source>
        <strain evidence="7">Hsosn_3</strain>
        <tissue evidence="7">Leaf</tissue>
    </source>
</reference>
<evidence type="ECO:0000256" key="3">
    <source>
        <dbReference type="ARBA" id="ARBA00023125"/>
    </source>
</evidence>
<feature type="domain" description="TF-B3" evidence="6">
    <location>
        <begin position="16"/>
        <end position="109"/>
    </location>
</feature>
<sequence>MKLEMASSLSPSKPNHFFKIILSDADSQTKLMIPRKFVRKYEKDLDSRISLKAPYGLVWHVNLERQKDEVWLQDGWPEFARFYSVQFGHLLVFKYRGHCDFKVCIFDPSCTEIDYPSSGSAKLTSRESSQVRKRAMDIDHSTCSDLVRPRKKRAKQAALKDANHNGLGLMPNLQPEKTKIGDCGWAIKKAEARGLALAETFKSDKPFFVKAMRISHVDGKCHGLVVTKAFEETHVNWKQDDQVHLQVAGKSWLVNCDMKWNKCCLRVGWDEFAQDNSLSVGDVCVFELIDACTKLLQVVIFRTTKETNGSDDKTSSEVVKFREKRRLTSLCLISSYKKPNLQHERANVNREMSSKAENDKALARAKTFKSENPFFILVVKPYLCGRGRPCVPKTFEEAYKNWKYNDQIILQVAGRTSPVYCTLKVNRDLYRISPGWGVFARDNSLNVGDVCVFELIVPSRKLFQVSIFRASDEAEKTLMLTTSEAAMS</sequence>
<name>A0AAD8HM17_9APIA</name>
<evidence type="ECO:0000256" key="5">
    <source>
        <dbReference type="ARBA" id="ARBA00023242"/>
    </source>
</evidence>
<keyword evidence="3" id="KW-0238">DNA-binding</keyword>
<dbReference type="GO" id="GO:0005634">
    <property type="term" value="C:nucleus"/>
    <property type="evidence" value="ECO:0007669"/>
    <property type="project" value="UniProtKB-SubCell"/>
</dbReference>
<keyword evidence="2" id="KW-0805">Transcription regulation</keyword>
<dbReference type="PANTHER" id="PTHR31920:SF108">
    <property type="entry name" value="B3 DOMAIN-CONTAINING TRANSCRIPTION FACTOR VRN1-LIKE"/>
    <property type="match status" value="1"/>
</dbReference>
<dbReference type="Gene3D" id="2.40.330.10">
    <property type="entry name" value="DNA-binding pseudobarrel domain"/>
    <property type="match status" value="3"/>
</dbReference>
<dbReference type="SUPFAM" id="SSF101936">
    <property type="entry name" value="DNA-binding pseudobarrel domain"/>
    <property type="match status" value="3"/>
</dbReference>
<evidence type="ECO:0000256" key="1">
    <source>
        <dbReference type="ARBA" id="ARBA00004123"/>
    </source>
</evidence>
<dbReference type="InterPro" id="IPR015300">
    <property type="entry name" value="DNA-bd_pseudobarrel_sf"/>
</dbReference>
<accession>A0AAD8HM17</accession>
<dbReference type="Proteomes" id="UP001237642">
    <property type="component" value="Unassembled WGS sequence"/>
</dbReference>